<dbReference type="Gene3D" id="1.25.40.10">
    <property type="entry name" value="Tetratricopeptide repeat domain"/>
    <property type="match status" value="1"/>
</dbReference>
<evidence type="ECO:0000313" key="1">
    <source>
        <dbReference type="EMBL" id="NNU42947.1"/>
    </source>
</evidence>
<dbReference type="Proteomes" id="UP000552954">
    <property type="component" value="Unassembled WGS sequence"/>
</dbReference>
<gene>
    <name evidence="1" type="ORF">HK415_06870</name>
</gene>
<dbReference type="AlphaFoldDB" id="A0A849K9Z5"/>
<proteinExistence type="predicted"/>
<dbReference type="RefSeq" id="WP_171557609.1">
    <property type="nucleotide sequence ID" value="NZ_JABFCS010000001.1"/>
</dbReference>
<dbReference type="Pfam" id="PF06041">
    <property type="entry name" value="DUF924"/>
    <property type="match status" value="1"/>
</dbReference>
<keyword evidence="2" id="KW-1185">Reference proteome</keyword>
<name>A0A849K9Z5_9BURK</name>
<dbReference type="Gene3D" id="1.20.58.320">
    <property type="entry name" value="TPR-like"/>
    <property type="match status" value="1"/>
</dbReference>
<dbReference type="PANTHER" id="PTHR23004:SF7">
    <property type="entry name" value="DUF924-DOMAIN-CONTAINING PROTEIN"/>
    <property type="match status" value="1"/>
</dbReference>
<evidence type="ECO:0000313" key="2">
    <source>
        <dbReference type="Proteomes" id="UP000552954"/>
    </source>
</evidence>
<reference evidence="1 2" key="1">
    <citation type="submission" date="2020-05" db="EMBL/GenBank/DDBJ databases">
        <authorList>
            <person name="Khan S.A."/>
            <person name="Jeon C.O."/>
            <person name="Chun B.H."/>
        </authorList>
    </citation>
    <scope>NUCLEOTIDE SEQUENCE [LARGE SCALE GENOMIC DNA]</scope>
    <source>
        <strain evidence="1 2">B156</strain>
    </source>
</reference>
<comment type="caution">
    <text evidence="1">The sequence shown here is derived from an EMBL/GenBank/DDBJ whole genome shotgun (WGS) entry which is preliminary data.</text>
</comment>
<accession>A0A849K9Z5</accession>
<dbReference type="SUPFAM" id="SSF48452">
    <property type="entry name" value="TPR-like"/>
    <property type="match status" value="1"/>
</dbReference>
<protein>
    <submittedName>
        <fullName evidence="1">DUF924 family protein</fullName>
    </submittedName>
</protein>
<reference evidence="1 2" key="2">
    <citation type="submission" date="2020-06" db="EMBL/GenBank/DDBJ databases">
        <title>Ramlibacter rhizophilus sp. nov., isolated from rhizosphere soil of national flower Mugunghwa from South Korea.</title>
        <authorList>
            <person name="Zheng-Fei Y."/>
            <person name="Huan T."/>
        </authorList>
    </citation>
    <scope>NUCLEOTIDE SEQUENCE [LARGE SCALE GENOMIC DNA]</scope>
    <source>
        <strain evidence="1 2">B156</strain>
    </source>
</reference>
<dbReference type="InterPro" id="IPR011990">
    <property type="entry name" value="TPR-like_helical_dom_sf"/>
</dbReference>
<dbReference type="InterPro" id="IPR010323">
    <property type="entry name" value="DUF924"/>
</dbReference>
<organism evidence="1 2">
    <name type="scientific">Ramlibacter montanisoli</name>
    <dbReference type="NCBI Taxonomy" id="2732512"/>
    <lineage>
        <taxon>Bacteria</taxon>
        <taxon>Pseudomonadati</taxon>
        <taxon>Pseudomonadota</taxon>
        <taxon>Betaproteobacteria</taxon>
        <taxon>Burkholderiales</taxon>
        <taxon>Comamonadaceae</taxon>
        <taxon>Ramlibacter</taxon>
    </lineage>
</organism>
<sequence length="179" mass="20034">MSTSPTQLLQFWRDAGPRRWFARDDAFDADFRERFLATHEAAAAGALAHWGSTAEGSLGLVLLLDQFPRNAFRGTARMHATDAQAREVADAAIAAGFDRQVDDDLRRFFYLPFMHSEALADQDRSVALNEPLGGESLRYALHHREIVRRFGRFPHRNAVLGRQSSGEEERFLAEGGFGG</sequence>
<dbReference type="EMBL" id="JABFCS010000001">
    <property type="protein sequence ID" value="NNU42947.1"/>
    <property type="molecule type" value="Genomic_DNA"/>
</dbReference>
<dbReference type="PANTHER" id="PTHR23004">
    <property type="entry name" value="DOUBLECORTIN DOMAIN CONTAINING 2"/>
    <property type="match status" value="1"/>
</dbReference>